<dbReference type="SUPFAM" id="SSF52029">
    <property type="entry name" value="GroEL apical domain-like"/>
    <property type="match status" value="1"/>
</dbReference>
<evidence type="ECO:0000256" key="3">
    <source>
        <dbReference type="ARBA" id="ARBA00016107"/>
    </source>
</evidence>
<dbReference type="NCBIfam" id="NF041083">
    <property type="entry name" value="thermosome_beta"/>
    <property type="match status" value="1"/>
</dbReference>
<dbReference type="Gene3D" id="1.10.560.10">
    <property type="entry name" value="GroEL-like equatorial domain"/>
    <property type="match status" value="1"/>
</dbReference>
<evidence type="ECO:0000256" key="8">
    <source>
        <dbReference type="RuleBase" id="RU004187"/>
    </source>
</evidence>
<evidence type="ECO:0000256" key="9">
    <source>
        <dbReference type="RuleBase" id="RU004192"/>
    </source>
</evidence>
<dbReference type="InterPro" id="IPR027410">
    <property type="entry name" value="TCP-1-like_intermed_sf"/>
</dbReference>
<dbReference type="InterPro" id="IPR027409">
    <property type="entry name" value="GroEL-like_apical_dom_sf"/>
</dbReference>
<dbReference type="AlphaFoldDB" id="A0A8J2QZZ5"/>
<comment type="similarity">
    <text evidence="2 8">Belongs to the TCP-1 chaperonin family.</text>
</comment>
<organism evidence="10 11">
    <name type="scientific">Danaus chrysippus</name>
    <name type="common">African queen</name>
    <dbReference type="NCBI Taxonomy" id="151541"/>
    <lineage>
        <taxon>Eukaryota</taxon>
        <taxon>Metazoa</taxon>
        <taxon>Ecdysozoa</taxon>
        <taxon>Arthropoda</taxon>
        <taxon>Hexapoda</taxon>
        <taxon>Insecta</taxon>
        <taxon>Pterygota</taxon>
        <taxon>Neoptera</taxon>
        <taxon>Endopterygota</taxon>
        <taxon>Lepidoptera</taxon>
        <taxon>Glossata</taxon>
        <taxon>Ditrysia</taxon>
        <taxon>Papilionoidea</taxon>
        <taxon>Nymphalidae</taxon>
        <taxon>Danainae</taxon>
        <taxon>Danaini</taxon>
        <taxon>Danaina</taxon>
        <taxon>Danaus</taxon>
        <taxon>Anosia</taxon>
    </lineage>
</organism>
<dbReference type="EMBL" id="CAKASE010000078">
    <property type="protein sequence ID" value="CAG9578658.1"/>
    <property type="molecule type" value="Genomic_DNA"/>
</dbReference>
<dbReference type="PANTHER" id="PTHR11353">
    <property type="entry name" value="CHAPERONIN"/>
    <property type="match status" value="1"/>
</dbReference>
<dbReference type="SUPFAM" id="SSF48592">
    <property type="entry name" value="GroEL equatorial domain-like"/>
    <property type="match status" value="1"/>
</dbReference>
<dbReference type="GO" id="GO:0005524">
    <property type="term" value="F:ATP binding"/>
    <property type="evidence" value="ECO:0007669"/>
    <property type="project" value="UniProtKB-KW"/>
</dbReference>
<keyword evidence="11" id="KW-1185">Reference proteome</keyword>
<keyword evidence="5 8" id="KW-0547">Nucleotide-binding</keyword>
<dbReference type="InterPro" id="IPR017998">
    <property type="entry name" value="Chaperone_TCP-1"/>
</dbReference>
<name>A0A8J2QZZ5_9NEOP</name>
<dbReference type="InterPro" id="IPR027413">
    <property type="entry name" value="GROEL-like_equatorial_sf"/>
</dbReference>
<dbReference type="PROSITE" id="PS00750">
    <property type="entry name" value="TCP1_1"/>
    <property type="match status" value="1"/>
</dbReference>
<dbReference type="GO" id="GO:0140662">
    <property type="term" value="F:ATP-dependent protein folding chaperone"/>
    <property type="evidence" value="ECO:0007669"/>
    <property type="project" value="InterPro"/>
</dbReference>
<dbReference type="Gene3D" id="3.50.7.10">
    <property type="entry name" value="GroEL"/>
    <property type="match status" value="1"/>
</dbReference>
<dbReference type="InterPro" id="IPR002423">
    <property type="entry name" value="Cpn60/GroEL/TCP-1"/>
</dbReference>
<evidence type="ECO:0000256" key="7">
    <source>
        <dbReference type="ARBA" id="ARBA00023186"/>
    </source>
</evidence>
<dbReference type="InterPro" id="IPR054827">
    <property type="entry name" value="thermosome_alpha"/>
</dbReference>
<dbReference type="Proteomes" id="UP000789524">
    <property type="component" value="Unassembled WGS sequence"/>
</dbReference>
<dbReference type="InterPro" id="IPR012717">
    <property type="entry name" value="Chap_CCT_delta"/>
</dbReference>
<dbReference type="PRINTS" id="PR00304">
    <property type="entry name" value="TCOMPLEXTCP1"/>
</dbReference>
<dbReference type="InterPro" id="IPR002194">
    <property type="entry name" value="Chaperonin_TCP-1_CS"/>
</dbReference>
<dbReference type="SUPFAM" id="SSF54849">
    <property type="entry name" value="GroEL-intermediate domain like"/>
    <property type="match status" value="1"/>
</dbReference>
<dbReference type="Pfam" id="PF00118">
    <property type="entry name" value="Cpn60_TCP1"/>
    <property type="match status" value="1"/>
</dbReference>
<evidence type="ECO:0000256" key="1">
    <source>
        <dbReference type="ARBA" id="ARBA00004496"/>
    </source>
</evidence>
<keyword evidence="4" id="KW-0963">Cytoplasm</keyword>
<comment type="subcellular location">
    <subcellularLocation>
        <location evidence="1">Cytoplasm</location>
    </subcellularLocation>
</comment>
<evidence type="ECO:0000256" key="2">
    <source>
        <dbReference type="ARBA" id="ARBA00008020"/>
    </source>
</evidence>
<protein>
    <recommendedName>
        <fullName evidence="3 9">T-complex protein 1 subunit delta</fullName>
    </recommendedName>
</protein>
<evidence type="ECO:0000256" key="5">
    <source>
        <dbReference type="ARBA" id="ARBA00022741"/>
    </source>
</evidence>
<accession>A0A8J2QZZ5</accession>
<evidence type="ECO:0000256" key="6">
    <source>
        <dbReference type="ARBA" id="ARBA00022840"/>
    </source>
</evidence>
<evidence type="ECO:0000313" key="10">
    <source>
        <dbReference type="EMBL" id="CAG9578658.1"/>
    </source>
</evidence>
<keyword evidence="7 8" id="KW-0143">Chaperone</keyword>
<keyword evidence="6 8" id="KW-0067">ATP-binding</keyword>
<dbReference type="Gene3D" id="3.30.260.10">
    <property type="entry name" value="TCP-1-like chaperonin intermediate domain"/>
    <property type="match status" value="1"/>
</dbReference>
<sequence>MAPKAGGDSAKVNSSVYKDKSKPTDIRLSNINAAKAVSDAIRTSLGPRGMDKMIQAANGEVTITNDGATILKQMSVIHPAAKMLVELSRAQDIEAGDGTTSVVVIAGALLDAAEKLLQKGIHPTVISDGFQKALQMALQVIEGMSTPVDLSNEDALLKAAATSLNSKVVSQHSTILAPIAVQAIRAVMEPIPNGIGARVDLRDVKVIERIGGTVEDTELVQGLVIPHRASNVNGPHRIEKAKVGLIQFCISPPKTDMDHNVIVSDYAAMDRVLKEERQYILNIVKQIKKAGCNVLLVQKSILRDALSDLAIHFLDKIKTMVIKDIEREDIEFVCKTLGCRPIASLDHFTAENLVNVDLVEEVNEPSGKYIKMTGCAGGGKTVSVLVRGTSSAVVAEAARSLHDALCAVRCVARRPALLPGGGAPEAAAAAALARAAIAAPGADHYCLRAYSDALEVIPSTLAENAGLNPIETVTELRAAHASASCAGSGVNVRRGRVTDMRHENVLQPLHVTASALGLATETVRAILKIDDIVSYNLTCSIELASIVTGHWPGLGNYQCRRPVVKTIRQNYLQHVRQTLAIAGKLPGRIISQITLAKYIRKRF</sequence>
<dbReference type="GO" id="GO:0016887">
    <property type="term" value="F:ATP hydrolysis activity"/>
    <property type="evidence" value="ECO:0007669"/>
    <property type="project" value="InterPro"/>
</dbReference>
<dbReference type="PROSITE" id="PS00995">
    <property type="entry name" value="TCP1_3"/>
    <property type="match status" value="1"/>
</dbReference>
<gene>
    <name evidence="10" type="ORF">DCHRY22_LOCUS12722</name>
</gene>
<evidence type="ECO:0000313" key="11">
    <source>
        <dbReference type="Proteomes" id="UP000789524"/>
    </source>
</evidence>
<dbReference type="NCBIfam" id="NF041082">
    <property type="entry name" value="thermosome_alpha"/>
    <property type="match status" value="1"/>
</dbReference>
<dbReference type="CDD" id="cd03338">
    <property type="entry name" value="TCP1_delta"/>
    <property type="match status" value="1"/>
</dbReference>
<proteinExistence type="inferred from homology"/>
<dbReference type="InterPro" id="IPR053374">
    <property type="entry name" value="TCP-1_chaperonin"/>
</dbReference>
<dbReference type="OrthoDB" id="10248520at2759"/>
<dbReference type="FunFam" id="3.50.7.10:FF:000010">
    <property type="entry name" value="T-complex protein 1 subunit delta"/>
    <property type="match status" value="1"/>
</dbReference>
<evidence type="ECO:0000256" key="4">
    <source>
        <dbReference type="ARBA" id="ARBA00022490"/>
    </source>
</evidence>
<dbReference type="PROSITE" id="PS00751">
    <property type="entry name" value="TCP1_2"/>
    <property type="match status" value="1"/>
</dbReference>
<dbReference type="GO" id="GO:0005737">
    <property type="term" value="C:cytoplasm"/>
    <property type="evidence" value="ECO:0007669"/>
    <property type="project" value="UniProtKB-SubCell"/>
</dbReference>
<dbReference type="GO" id="GO:0051082">
    <property type="term" value="F:unfolded protein binding"/>
    <property type="evidence" value="ECO:0007669"/>
    <property type="project" value="InterPro"/>
</dbReference>
<dbReference type="NCBIfam" id="TIGR02342">
    <property type="entry name" value="chap_CCT_delta"/>
    <property type="match status" value="1"/>
</dbReference>
<reference evidence="10" key="1">
    <citation type="submission" date="2021-09" db="EMBL/GenBank/DDBJ databases">
        <authorList>
            <person name="Martin H S."/>
        </authorList>
    </citation>
    <scope>NUCLEOTIDE SEQUENCE</scope>
</reference>
<comment type="caution">
    <text evidence="10">The sequence shown here is derived from an EMBL/GenBank/DDBJ whole genome shotgun (WGS) entry which is preliminary data.</text>
</comment>